<evidence type="ECO:0000259" key="1">
    <source>
        <dbReference type="Pfam" id="PF01261"/>
    </source>
</evidence>
<dbReference type="RefSeq" id="WP_074237158.1">
    <property type="nucleotide sequence ID" value="NZ_FSRA01000001.1"/>
</dbReference>
<dbReference type="InterPro" id="IPR050312">
    <property type="entry name" value="IolE/XylAMocC-like"/>
</dbReference>
<dbReference type="EMBL" id="FSRA01000001">
    <property type="protein sequence ID" value="SIN64543.1"/>
    <property type="molecule type" value="Genomic_DNA"/>
</dbReference>
<evidence type="ECO:0000313" key="3">
    <source>
        <dbReference type="Proteomes" id="UP000185003"/>
    </source>
</evidence>
<dbReference type="InterPro" id="IPR036237">
    <property type="entry name" value="Xyl_isomerase-like_sf"/>
</dbReference>
<accession>A0A1N6D1E4</accession>
<organism evidence="2 3">
    <name type="scientific">Chitinophaga niabensis</name>
    <dbReference type="NCBI Taxonomy" id="536979"/>
    <lineage>
        <taxon>Bacteria</taxon>
        <taxon>Pseudomonadati</taxon>
        <taxon>Bacteroidota</taxon>
        <taxon>Chitinophagia</taxon>
        <taxon>Chitinophagales</taxon>
        <taxon>Chitinophagaceae</taxon>
        <taxon>Chitinophaga</taxon>
    </lineage>
</organism>
<dbReference type="GO" id="GO:0016853">
    <property type="term" value="F:isomerase activity"/>
    <property type="evidence" value="ECO:0007669"/>
    <property type="project" value="UniProtKB-KW"/>
</dbReference>
<keyword evidence="3" id="KW-1185">Reference proteome</keyword>
<dbReference type="SUPFAM" id="SSF51658">
    <property type="entry name" value="Xylose isomerase-like"/>
    <property type="match status" value="1"/>
</dbReference>
<dbReference type="Pfam" id="PF01261">
    <property type="entry name" value="AP_endonuc_2"/>
    <property type="match status" value="1"/>
</dbReference>
<dbReference type="AlphaFoldDB" id="A0A1N6D1E4"/>
<dbReference type="STRING" id="536979.SAMN04488055_0081"/>
<dbReference type="Gene3D" id="3.20.20.150">
    <property type="entry name" value="Divalent-metal-dependent TIM barrel enzymes"/>
    <property type="match status" value="1"/>
</dbReference>
<protein>
    <submittedName>
        <fullName evidence="2">Sugar phosphate isomerase/epimerase</fullName>
    </submittedName>
</protein>
<dbReference type="Proteomes" id="UP000185003">
    <property type="component" value="Unassembled WGS sequence"/>
</dbReference>
<dbReference type="PANTHER" id="PTHR12110:SF53">
    <property type="entry name" value="BLR5974 PROTEIN"/>
    <property type="match status" value="1"/>
</dbReference>
<dbReference type="InterPro" id="IPR006311">
    <property type="entry name" value="TAT_signal"/>
</dbReference>
<reference evidence="2 3" key="1">
    <citation type="submission" date="2016-11" db="EMBL/GenBank/DDBJ databases">
        <authorList>
            <person name="Jaros S."/>
            <person name="Januszkiewicz K."/>
            <person name="Wedrychowicz H."/>
        </authorList>
    </citation>
    <scope>NUCLEOTIDE SEQUENCE [LARGE SCALE GENOMIC DNA]</scope>
    <source>
        <strain evidence="2 3">DSM 24787</strain>
    </source>
</reference>
<dbReference type="InterPro" id="IPR013022">
    <property type="entry name" value="Xyl_isomerase-like_TIM-brl"/>
</dbReference>
<name>A0A1N6D1E4_9BACT</name>
<dbReference type="OrthoDB" id="1114629at2"/>
<dbReference type="PANTHER" id="PTHR12110">
    <property type="entry name" value="HYDROXYPYRUVATE ISOMERASE"/>
    <property type="match status" value="1"/>
</dbReference>
<evidence type="ECO:0000313" key="2">
    <source>
        <dbReference type="EMBL" id="SIN64543.1"/>
    </source>
</evidence>
<feature type="domain" description="Xylose isomerase-like TIM barrel" evidence="1">
    <location>
        <begin position="89"/>
        <end position="336"/>
    </location>
</feature>
<gene>
    <name evidence="2" type="ORF">SAMN04488055_0081</name>
</gene>
<proteinExistence type="predicted"/>
<sequence length="342" mass="36853">MSSSTNRRHFLRQLGLFTAGATLGPAFLTACNSAGTNSGADSAKADSAAGAGTAKDLFFKISLAEWSYHNAIFSGKMTNLDFAAKAKNDFGITGVEYVNQFFKDKAKDKTYLADLKQRADDNGVRSVLIMCDGEGELGDSDEKLRKQAVENHYKWVEAAQFLGCHSIRVNAAGTGKAEEVAKHAADGLGKLAAFAKDFNIGVIVENHGGYSSNGIWLSDVMKAVNNPNLGTLPDFGNFCINRSKPVDASPEAWAKTTCLEEYDRYKGVLELMPFAKGVSAKTHDFDAEGNCIETDYNKMLKIVKDAGYTGYIGIEYEGAKDSEDEGIRKTLALLKKAGASLS</sequence>
<keyword evidence="2" id="KW-0413">Isomerase</keyword>
<dbReference type="PROSITE" id="PS51257">
    <property type="entry name" value="PROKAR_LIPOPROTEIN"/>
    <property type="match status" value="1"/>
</dbReference>
<dbReference type="PROSITE" id="PS51318">
    <property type="entry name" value="TAT"/>
    <property type="match status" value="1"/>
</dbReference>